<gene>
    <name evidence="1" type="ORF">J8J14_18185</name>
</gene>
<comment type="caution">
    <text evidence="1">The sequence shown here is derived from an EMBL/GenBank/DDBJ whole genome shotgun (WGS) entry which is preliminary data.</text>
</comment>
<protein>
    <submittedName>
        <fullName evidence="1">Uncharacterized protein</fullName>
    </submittedName>
</protein>
<dbReference type="RefSeq" id="WP_209380980.1">
    <property type="nucleotide sequence ID" value="NZ_JAGIZB010000020.1"/>
</dbReference>
<sequence>MGETNETARLQRILHSLSAEDVAFLARHPLPKWAVQARRRDERDAAIRMTRSFVAGMSDTEQARVLSRDLTRYLASGWNRGAGAEPMAGTYRAALHRIALLNNGTPIGAEQVLNVLRYSRSGRG</sequence>
<evidence type="ECO:0000313" key="1">
    <source>
        <dbReference type="EMBL" id="MBP0446709.1"/>
    </source>
</evidence>
<name>A0ABS4AKJ9_9PROT</name>
<keyword evidence="2" id="KW-1185">Reference proteome</keyword>
<evidence type="ECO:0000313" key="2">
    <source>
        <dbReference type="Proteomes" id="UP000681594"/>
    </source>
</evidence>
<reference evidence="1 2" key="1">
    <citation type="submission" date="2021-03" db="EMBL/GenBank/DDBJ databases">
        <authorList>
            <person name="So Y."/>
        </authorList>
    </citation>
    <scope>NUCLEOTIDE SEQUENCE [LARGE SCALE GENOMIC DNA]</scope>
    <source>
        <strain evidence="1 2">SSH11</strain>
    </source>
</reference>
<accession>A0ABS4AKJ9</accession>
<organism evidence="1 2">
    <name type="scientific">Pararoseomonas baculiformis</name>
    <dbReference type="NCBI Taxonomy" id="2820812"/>
    <lineage>
        <taxon>Bacteria</taxon>
        <taxon>Pseudomonadati</taxon>
        <taxon>Pseudomonadota</taxon>
        <taxon>Alphaproteobacteria</taxon>
        <taxon>Acetobacterales</taxon>
        <taxon>Acetobacteraceae</taxon>
        <taxon>Pararoseomonas</taxon>
    </lineage>
</organism>
<dbReference type="Proteomes" id="UP000681594">
    <property type="component" value="Unassembled WGS sequence"/>
</dbReference>
<dbReference type="EMBL" id="JAGIZB010000020">
    <property type="protein sequence ID" value="MBP0446709.1"/>
    <property type="molecule type" value="Genomic_DNA"/>
</dbReference>
<proteinExistence type="predicted"/>